<proteinExistence type="inferred from homology"/>
<evidence type="ECO:0000256" key="3">
    <source>
        <dbReference type="ARBA" id="ARBA00022898"/>
    </source>
</evidence>
<dbReference type="InterPro" id="IPR015421">
    <property type="entry name" value="PyrdxlP-dep_Trfase_major"/>
</dbReference>
<dbReference type="Pfam" id="PF01212">
    <property type="entry name" value="Beta_elim_lyase"/>
    <property type="match status" value="1"/>
</dbReference>
<sequence>MFGKEAGIFVASGTMGNLLAIMAHCQRGDEIIVGRHNHIHRWEQGVSATTIDVNGEGTMKIEDIEESIRVRDNHMPNTRLICLENTHNYAGGRALPLEYLKSVRELASRHGLSVHIDGARIYNAAITLGVNISDIAQQADSVMMCFSKGLGAPVGSILVGSKTFVEKARRSRKALGGGWRQAGILAAAARVALDNAESTIRRDHANAQKLAAGINVATPDHLKNAITAQEAGITNMVLLKCSNGISPAQVQKFLESRGVLVMVFDATRVRIVLNWGVSEKDVEKVLKVYSDFIASISNHIAV</sequence>
<gene>
    <name evidence="7" type="ORF">HPBE_LOCUS16052</name>
</gene>
<dbReference type="PANTHER" id="PTHR48097">
    <property type="entry name" value="L-THREONINE ALDOLASE-RELATED"/>
    <property type="match status" value="1"/>
</dbReference>
<evidence type="ECO:0000256" key="5">
    <source>
        <dbReference type="PIRSR" id="PIRSR017617-1"/>
    </source>
</evidence>
<protein>
    <recommendedName>
        <fullName evidence="6">Aromatic amino acid beta-eliminating lyase/threonine aldolase domain-containing protein</fullName>
    </recommendedName>
</protein>
<dbReference type="SUPFAM" id="SSF53383">
    <property type="entry name" value="PLP-dependent transferases"/>
    <property type="match status" value="1"/>
</dbReference>
<evidence type="ECO:0000256" key="2">
    <source>
        <dbReference type="ARBA" id="ARBA00006966"/>
    </source>
</evidence>
<name>A0A3P8E805_HELPZ</name>
<dbReference type="Gene3D" id="3.90.1150.10">
    <property type="entry name" value="Aspartate Aminotransferase, domain 1"/>
    <property type="match status" value="1"/>
</dbReference>
<dbReference type="AlphaFoldDB" id="A0A3P8E805"/>
<feature type="domain" description="Aromatic amino acid beta-eliminating lyase/threonine aldolase" evidence="6">
    <location>
        <begin position="1"/>
        <end position="219"/>
    </location>
</feature>
<dbReference type="GO" id="GO:0006545">
    <property type="term" value="P:glycine biosynthetic process"/>
    <property type="evidence" value="ECO:0007669"/>
    <property type="project" value="TreeGrafter"/>
</dbReference>
<comment type="cofactor">
    <cofactor evidence="1">
        <name>pyridoxal 5'-phosphate</name>
        <dbReference type="ChEBI" id="CHEBI:597326"/>
    </cofactor>
</comment>
<dbReference type="FunFam" id="3.40.640.10:FF:000030">
    <property type="entry name" value="Low-specificity L-threonine aldolase"/>
    <property type="match status" value="1"/>
</dbReference>
<organism evidence="7">
    <name type="scientific">Heligmosomoides polygyrus</name>
    <name type="common">Parasitic roundworm</name>
    <dbReference type="NCBI Taxonomy" id="6339"/>
    <lineage>
        <taxon>Eukaryota</taxon>
        <taxon>Metazoa</taxon>
        <taxon>Ecdysozoa</taxon>
        <taxon>Nematoda</taxon>
        <taxon>Chromadorea</taxon>
        <taxon>Rhabditida</taxon>
        <taxon>Rhabditina</taxon>
        <taxon>Rhabditomorpha</taxon>
        <taxon>Strongyloidea</taxon>
        <taxon>Heligmosomidae</taxon>
        <taxon>Heligmosomoides</taxon>
    </lineage>
</organism>
<dbReference type="InterPro" id="IPR015422">
    <property type="entry name" value="PyrdxlP-dep_Trfase_small"/>
</dbReference>
<dbReference type="PIRSF" id="PIRSF017617">
    <property type="entry name" value="Thr_aldolase"/>
    <property type="match status" value="1"/>
</dbReference>
<dbReference type="EMBL" id="UZAH01029195">
    <property type="protein sequence ID" value="VDP04783.1"/>
    <property type="molecule type" value="Genomic_DNA"/>
</dbReference>
<comment type="similarity">
    <text evidence="2">Belongs to the threonine aldolase family.</text>
</comment>
<dbReference type="Gene3D" id="3.40.640.10">
    <property type="entry name" value="Type I PLP-dependent aspartate aminotransferase-like (Major domain)"/>
    <property type="match status" value="1"/>
</dbReference>
<keyword evidence="4" id="KW-0456">Lyase</keyword>
<evidence type="ECO:0000259" key="6">
    <source>
        <dbReference type="Pfam" id="PF01212"/>
    </source>
</evidence>
<feature type="modified residue" description="N6-(pyridoxal phosphate)lysine" evidence="5">
    <location>
        <position position="148"/>
    </location>
</feature>
<keyword evidence="3" id="KW-0663">Pyridoxal phosphate</keyword>
<dbReference type="InterPro" id="IPR015424">
    <property type="entry name" value="PyrdxlP-dep_Trfase"/>
</dbReference>
<dbReference type="GO" id="GO:0006567">
    <property type="term" value="P:L-threonine catabolic process"/>
    <property type="evidence" value="ECO:0007669"/>
    <property type="project" value="TreeGrafter"/>
</dbReference>
<dbReference type="InterPro" id="IPR001597">
    <property type="entry name" value="ArAA_b-elim_lyase/Thr_aldolase"/>
</dbReference>
<dbReference type="GO" id="GO:0005829">
    <property type="term" value="C:cytosol"/>
    <property type="evidence" value="ECO:0007669"/>
    <property type="project" value="TreeGrafter"/>
</dbReference>
<dbReference type="InterPro" id="IPR023603">
    <property type="entry name" value="Low_specificity_L-TA-like"/>
</dbReference>
<dbReference type="NCBIfam" id="NF041359">
    <property type="entry name" value="GntG_guanitoxin"/>
    <property type="match status" value="1"/>
</dbReference>
<reference evidence="7" key="1">
    <citation type="submission" date="2018-11" db="EMBL/GenBank/DDBJ databases">
        <authorList>
            <consortium name="Pathogen Informatics"/>
        </authorList>
    </citation>
    <scope>NUCLEOTIDE SEQUENCE [LARGE SCALE GENOMIC DNA]</scope>
</reference>
<evidence type="ECO:0000256" key="4">
    <source>
        <dbReference type="ARBA" id="ARBA00023239"/>
    </source>
</evidence>
<dbReference type="GO" id="GO:0008732">
    <property type="term" value="F:L-allo-threonine aldolase activity"/>
    <property type="evidence" value="ECO:0007669"/>
    <property type="project" value="TreeGrafter"/>
</dbReference>
<dbReference type="OrthoDB" id="10261951at2759"/>
<dbReference type="PANTHER" id="PTHR48097:SF9">
    <property type="entry name" value="L-THREONINE ALDOLASE"/>
    <property type="match status" value="1"/>
</dbReference>
<accession>A0A3P8E805</accession>
<evidence type="ECO:0000313" key="7">
    <source>
        <dbReference type="EMBL" id="VDP04783.1"/>
    </source>
</evidence>
<evidence type="ECO:0000256" key="1">
    <source>
        <dbReference type="ARBA" id="ARBA00001933"/>
    </source>
</evidence>